<dbReference type="InterPro" id="IPR016193">
    <property type="entry name" value="Cytidine_deaminase-like"/>
</dbReference>
<gene>
    <name evidence="2" type="ORF">BJX66DRAFT_89751</name>
</gene>
<accession>A0ABR4FM09</accession>
<dbReference type="PANTHER" id="PTHR11079:SF179">
    <property type="entry name" value="TRNA(ADENINE(34)) DEAMINASE, CHLOROPLASTIC"/>
    <property type="match status" value="1"/>
</dbReference>
<reference evidence="2 3" key="1">
    <citation type="submission" date="2024-07" db="EMBL/GenBank/DDBJ databases">
        <title>Section-level genome sequencing and comparative genomics of Aspergillus sections Usti and Cavernicolus.</title>
        <authorList>
            <consortium name="Lawrence Berkeley National Laboratory"/>
            <person name="Nybo J.L."/>
            <person name="Vesth T.C."/>
            <person name="Theobald S."/>
            <person name="Frisvad J.C."/>
            <person name="Larsen T.O."/>
            <person name="Kjaerboelling I."/>
            <person name="Rothschild-Mancinelli K."/>
            <person name="Lyhne E.K."/>
            <person name="Kogle M.E."/>
            <person name="Barry K."/>
            <person name="Clum A."/>
            <person name="Na H."/>
            <person name="Ledsgaard L."/>
            <person name="Lin J."/>
            <person name="Lipzen A."/>
            <person name="Kuo A."/>
            <person name="Riley R."/>
            <person name="Mondo S."/>
            <person name="Labutti K."/>
            <person name="Haridas S."/>
            <person name="Pangalinan J."/>
            <person name="Salamov A.A."/>
            <person name="Simmons B.A."/>
            <person name="Magnuson J.K."/>
            <person name="Chen J."/>
            <person name="Drula E."/>
            <person name="Henrissat B."/>
            <person name="Wiebenga A."/>
            <person name="Lubbers R.J."/>
            <person name="Gomes A.C."/>
            <person name="Makela M.R."/>
            <person name="Stajich J."/>
            <person name="Grigoriev I.V."/>
            <person name="Mortensen U.H."/>
            <person name="De Vries R.P."/>
            <person name="Baker S.E."/>
            <person name="Andersen M.R."/>
        </authorList>
    </citation>
    <scope>NUCLEOTIDE SEQUENCE [LARGE SCALE GENOMIC DNA]</scope>
    <source>
        <strain evidence="2 3">CBS 209.92</strain>
    </source>
</reference>
<dbReference type="Gene3D" id="3.40.140.10">
    <property type="entry name" value="Cytidine Deaminase, domain 2"/>
    <property type="match status" value="1"/>
</dbReference>
<name>A0ABR4FM09_9EURO</name>
<dbReference type="PROSITE" id="PS51747">
    <property type="entry name" value="CYT_DCMP_DEAMINASES_2"/>
    <property type="match status" value="1"/>
</dbReference>
<keyword evidence="3" id="KW-1185">Reference proteome</keyword>
<dbReference type="SUPFAM" id="SSF53927">
    <property type="entry name" value="Cytidine deaminase-like"/>
    <property type="match status" value="1"/>
</dbReference>
<dbReference type="Proteomes" id="UP001610563">
    <property type="component" value="Unassembled WGS sequence"/>
</dbReference>
<dbReference type="InterPro" id="IPR002125">
    <property type="entry name" value="CMP_dCMP_dom"/>
</dbReference>
<evidence type="ECO:0000313" key="3">
    <source>
        <dbReference type="Proteomes" id="UP001610563"/>
    </source>
</evidence>
<dbReference type="InterPro" id="IPR058535">
    <property type="entry name" value="MafB19-deam"/>
</dbReference>
<dbReference type="Pfam" id="PF14437">
    <property type="entry name" value="MafB19-deam"/>
    <property type="match status" value="1"/>
</dbReference>
<dbReference type="PANTHER" id="PTHR11079">
    <property type="entry name" value="CYTOSINE DEAMINASE FAMILY MEMBER"/>
    <property type="match status" value="1"/>
</dbReference>
<comment type="caution">
    <text evidence="2">The sequence shown here is derived from an EMBL/GenBank/DDBJ whole genome shotgun (WGS) entry which is preliminary data.</text>
</comment>
<organism evidence="2 3">
    <name type="scientific">Aspergillus keveii</name>
    <dbReference type="NCBI Taxonomy" id="714993"/>
    <lineage>
        <taxon>Eukaryota</taxon>
        <taxon>Fungi</taxon>
        <taxon>Dikarya</taxon>
        <taxon>Ascomycota</taxon>
        <taxon>Pezizomycotina</taxon>
        <taxon>Eurotiomycetes</taxon>
        <taxon>Eurotiomycetidae</taxon>
        <taxon>Eurotiales</taxon>
        <taxon>Aspergillaceae</taxon>
        <taxon>Aspergillus</taxon>
        <taxon>Aspergillus subgen. Nidulantes</taxon>
    </lineage>
</organism>
<proteinExistence type="predicted"/>
<evidence type="ECO:0000313" key="2">
    <source>
        <dbReference type="EMBL" id="KAL2784291.1"/>
    </source>
</evidence>
<protein>
    <submittedName>
        <fullName evidence="2">Cytidine deaminase-like protein</fullName>
    </submittedName>
</protein>
<dbReference type="EMBL" id="JBFTWV010000185">
    <property type="protein sequence ID" value="KAL2784291.1"/>
    <property type="molecule type" value="Genomic_DNA"/>
</dbReference>
<feature type="domain" description="CMP/dCMP-type deaminase" evidence="1">
    <location>
        <begin position="4"/>
        <end position="118"/>
    </location>
</feature>
<sequence length="164" mass="17714">MISQTDISHLHRCISLAHEALVAGDSPFGSILVSANGTILHEERNRIITTNDVTAHPELHLVQWAQKNLSPAERAASTVYTSGEHCPMCATAHAFAGMGRIVYAASTKQLVQWRGEWGVEKGPVAPLSIGDVAPVLVVEGPVEEVYGRVRELHRVKHLGGKIEG</sequence>
<evidence type="ECO:0000259" key="1">
    <source>
        <dbReference type="PROSITE" id="PS51747"/>
    </source>
</evidence>
<dbReference type="CDD" id="cd01285">
    <property type="entry name" value="nucleoside_deaminase"/>
    <property type="match status" value="1"/>
</dbReference>